<dbReference type="Proteomes" id="UP000622610">
    <property type="component" value="Unassembled WGS sequence"/>
</dbReference>
<dbReference type="InterPro" id="IPR014922">
    <property type="entry name" value="YdhG-like"/>
</dbReference>
<organism evidence="2 3">
    <name type="scientific">Enterococcus alcedinis</name>
    <dbReference type="NCBI Taxonomy" id="1274384"/>
    <lineage>
        <taxon>Bacteria</taxon>
        <taxon>Bacillati</taxon>
        <taxon>Bacillota</taxon>
        <taxon>Bacilli</taxon>
        <taxon>Lactobacillales</taxon>
        <taxon>Enterococcaceae</taxon>
        <taxon>Enterococcus</taxon>
    </lineage>
</organism>
<accession>A0A917JF25</accession>
<proteinExistence type="predicted"/>
<feature type="domain" description="YdhG-like" evidence="1">
    <location>
        <begin position="18"/>
        <end position="110"/>
    </location>
</feature>
<dbReference type="Pfam" id="PF08818">
    <property type="entry name" value="DUF1801"/>
    <property type="match status" value="1"/>
</dbReference>
<keyword evidence="3" id="KW-1185">Reference proteome</keyword>
<reference evidence="2" key="2">
    <citation type="submission" date="2020-09" db="EMBL/GenBank/DDBJ databases">
        <authorList>
            <person name="Sun Q."/>
            <person name="Sedlacek I."/>
        </authorList>
    </citation>
    <scope>NUCLEOTIDE SEQUENCE</scope>
    <source>
        <strain evidence="2">CCM 8433</strain>
    </source>
</reference>
<name>A0A917JF25_9ENTE</name>
<evidence type="ECO:0000259" key="1">
    <source>
        <dbReference type="Pfam" id="PF08818"/>
    </source>
</evidence>
<dbReference type="SUPFAM" id="SSF159888">
    <property type="entry name" value="YdhG-like"/>
    <property type="match status" value="1"/>
</dbReference>
<evidence type="ECO:0000313" key="2">
    <source>
        <dbReference type="EMBL" id="GGI65596.1"/>
    </source>
</evidence>
<evidence type="ECO:0000313" key="3">
    <source>
        <dbReference type="Proteomes" id="UP000622610"/>
    </source>
</evidence>
<comment type="caution">
    <text evidence="2">The sequence shown here is derived from an EMBL/GenBank/DDBJ whole genome shotgun (WGS) entry which is preliminary data.</text>
</comment>
<dbReference type="Gene3D" id="3.90.1150.200">
    <property type="match status" value="1"/>
</dbReference>
<sequence>MDTFETYLALIENIEHSQKMRELFEWILKEFPDLDTRIAWNQPMFTHHGTFIIAFSLAKNHISVSPEVKTLTLFSESIDEAGYERTNNIFRIKWTQTINRDLIKQLIAFNLEDKKDYEKFWR</sequence>
<dbReference type="RefSeq" id="WP_188367429.1">
    <property type="nucleotide sequence ID" value="NZ_BMDT01000004.1"/>
</dbReference>
<dbReference type="EMBL" id="BMDT01000004">
    <property type="protein sequence ID" value="GGI65596.1"/>
    <property type="molecule type" value="Genomic_DNA"/>
</dbReference>
<reference evidence="2" key="1">
    <citation type="journal article" date="2014" name="Int. J. Syst. Evol. Microbiol.">
        <title>Complete genome sequence of Corynebacterium casei LMG S-19264T (=DSM 44701T), isolated from a smear-ripened cheese.</title>
        <authorList>
            <consortium name="US DOE Joint Genome Institute (JGI-PGF)"/>
            <person name="Walter F."/>
            <person name="Albersmeier A."/>
            <person name="Kalinowski J."/>
            <person name="Ruckert C."/>
        </authorList>
    </citation>
    <scope>NUCLEOTIDE SEQUENCE</scope>
    <source>
        <strain evidence="2">CCM 8433</strain>
    </source>
</reference>
<gene>
    <name evidence="2" type="ORF">GCM10011482_12500</name>
</gene>
<protein>
    <recommendedName>
        <fullName evidence="1">YdhG-like domain-containing protein</fullName>
    </recommendedName>
</protein>
<dbReference type="AlphaFoldDB" id="A0A917JF25"/>